<feature type="domain" description="DUF1736" evidence="15">
    <location>
        <begin position="266"/>
        <end position="337"/>
    </location>
</feature>
<evidence type="ECO:0000256" key="12">
    <source>
        <dbReference type="ARBA" id="ARBA00023136"/>
    </source>
</evidence>
<dbReference type="AlphaFoldDB" id="A0AA35RU74"/>
<reference evidence="16" key="1">
    <citation type="submission" date="2023-03" db="EMBL/GenBank/DDBJ databases">
        <authorList>
            <person name="Steffen K."/>
            <person name="Cardenas P."/>
        </authorList>
    </citation>
    <scope>NUCLEOTIDE SEQUENCE</scope>
</reference>
<keyword evidence="11 14" id="KW-1133">Transmembrane helix</keyword>
<comment type="subcellular location">
    <subcellularLocation>
        <location evidence="2">Endoplasmic reticulum</location>
    </subcellularLocation>
    <subcellularLocation>
        <location evidence="1">Membrane</location>
        <topology evidence="1">Multi-pass membrane protein</topology>
    </subcellularLocation>
</comment>
<protein>
    <recommendedName>
        <fullName evidence="5">dolichyl-phosphate-mannose--protein mannosyltransferase</fullName>
        <ecNumber evidence="5">2.4.1.109</ecNumber>
    </recommendedName>
</protein>
<dbReference type="Pfam" id="PF08409">
    <property type="entry name" value="TMTC_DUF1736"/>
    <property type="match status" value="1"/>
</dbReference>
<dbReference type="GO" id="GO:0004169">
    <property type="term" value="F:dolichyl-phosphate-mannose-protein mannosyltransferase activity"/>
    <property type="evidence" value="ECO:0007669"/>
    <property type="project" value="UniProtKB-EC"/>
</dbReference>
<dbReference type="PROSITE" id="PS50005">
    <property type="entry name" value="TPR"/>
    <property type="match status" value="1"/>
</dbReference>
<evidence type="ECO:0000256" key="14">
    <source>
        <dbReference type="SAM" id="Phobius"/>
    </source>
</evidence>
<evidence type="ECO:0000256" key="4">
    <source>
        <dbReference type="ARBA" id="ARBA00007882"/>
    </source>
</evidence>
<proteinExistence type="inferred from homology"/>
<dbReference type="InterPro" id="IPR011990">
    <property type="entry name" value="TPR-like_helical_dom_sf"/>
</dbReference>
<keyword evidence="8" id="KW-0677">Repeat</keyword>
<dbReference type="InterPro" id="IPR019734">
    <property type="entry name" value="TPR_rpt"/>
</dbReference>
<feature type="transmembrane region" description="Helical" evidence="14">
    <location>
        <begin position="384"/>
        <end position="403"/>
    </location>
</feature>
<organism evidence="16 17">
    <name type="scientific">Geodia barretti</name>
    <name type="common">Barrett's horny sponge</name>
    <dbReference type="NCBI Taxonomy" id="519541"/>
    <lineage>
        <taxon>Eukaryota</taxon>
        <taxon>Metazoa</taxon>
        <taxon>Porifera</taxon>
        <taxon>Demospongiae</taxon>
        <taxon>Heteroscleromorpha</taxon>
        <taxon>Tetractinellida</taxon>
        <taxon>Astrophorina</taxon>
        <taxon>Geodiidae</taxon>
        <taxon>Geodia</taxon>
    </lineage>
</organism>
<feature type="transmembrane region" description="Helical" evidence="14">
    <location>
        <begin position="12"/>
        <end position="30"/>
    </location>
</feature>
<feature type="transmembrane region" description="Helical" evidence="14">
    <location>
        <begin position="409"/>
        <end position="426"/>
    </location>
</feature>
<keyword evidence="6" id="KW-0808">Transferase</keyword>
<comment type="similarity">
    <text evidence="4">Belongs to the TMTC family.</text>
</comment>
<evidence type="ECO:0000256" key="5">
    <source>
        <dbReference type="ARBA" id="ARBA00012839"/>
    </source>
</evidence>
<accession>A0AA35RU74</accession>
<feature type="transmembrane region" description="Helical" evidence="14">
    <location>
        <begin position="146"/>
        <end position="165"/>
    </location>
</feature>
<keyword evidence="7 14" id="KW-0812">Transmembrane</keyword>
<dbReference type="EC" id="2.4.1.109" evidence="5"/>
<evidence type="ECO:0000313" key="17">
    <source>
        <dbReference type="Proteomes" id="UP001174909"/>
    </source>
</evidence>
<keyword evidence="12 14" id="KW-0472">Membrane</keyword>
<dbReference type="EMBL" id="CASHTH010001578">
    <property type="protein sequence ID" value="CAI8016953.1"/>
    <property type="molecule type" value="Genomic_DNA"/>
</dbReference>
<feature type="transmembrane region" description="Helical" evidence="14">
    <location>
        <begin position="242"/>
        <end position="259"/>
    </location>
</feature>
<dbReference type="PANTHER" id="PTHR44395:SF1">
    <property type="entry name" value="PROTEIN O-MANNOSYL-TRANSFERASE TMTC3"/>
    <property type="match status" value="1"/>
</dbReference>
<gene>
    <name evidence="16" type="ORF">GBAR_LOCUS10354</name>
</gene>
<evidence type="ECO:0000256" key="9">
    <source>
        <dbReference type="ARBA" id="ARBA00022803"/>
    </source>
</evidence>
<evidence type="ECO:0000256" key="11">
    <source>
        <dbReference type="ARBA" id="ARBA00022989"/>
    </source>
</evidence>
<feature type="transmembrane region" description="Helical" evidence="14">
    <location>
        <begin position="328"/>
        <end position="346"/>
    </location>
</feature>
<sequence>MACKTESGSRNLSVRLVAVVCAAIGFAVYVNSLDCGFCFDDLSAITENQDLRPDTPWVELLRNDFWGTPMHIEGSHKSYRPLTVATFRLNYMLHELEPLGYHLVNVLLHSAVVYLYVLLCGVVFSEVWPALIAGLLFAVHPIHTEAVAGVVGRAETLSAIFFLLALFTYKRAALGKGWQWISLTLLMAVSSVLSKEQGITVVAVCFTIDVFLVQKLDLWSLLSSLTSLTPSKPLPPRWLRPLLLRGALLAVFTMAIMVVRVKIMKAELPVFTNHDNPAVTLEMPYRQLHWTYLCFVNSWQLLNPSFLCADWTMGTIPLITSFNDPRNLLTVVTIVAMAMLCLYGVSERAHKSVVVALSFIVFPYLPASNLFFPVGFVVAERVLYLPSMGFCMLVGFGAWKMLAKTGSKPVKLVLVSGLAFVLLAHSSRTLVRNRDWFSDETLFRVSVRDNPSNGKVYNNLGHEMERRGNTSFAERLFRKAGEVQPDDVGAFINLGRTLKQLGKFEES</sequence>
<evidence type="ECO:0000256" key="10">
    <source>
        <dbReference type="ARBA" id="ARBA00022824"/>
    </source>
</evidence>
<dbReference type="PANTHER" id="PTHR44395">
    <property type="match status" value="1"/>
</dbReference>
<keyword evidence="10" id="KW-0256">Endoplasmic reticulum</keyword>
<evidence type="ECO:0000256" key="7">
    <source>
        <dbReference type="ARBA" id="ARBA00022692"/>
    </source>
</evidence>
<feature type="repeat" description="TPR" evidence="13">
    <location>
        <begin position="454"/>
        <end position="487"/>
    </location>
</feature>
<dbReference type="SUPFAM" id="SSF48452">
    <property type="entry name" value="TPR-like"/>
    <property type="match status" value="1"/>
</dbReference>
<keyword evidence="17" id="KW-1185">Reference proteome</keyword>
<feature type="transmembrane region" description="Helical" evidence="14">
    <location>
        <begin position="113"/>
        <end position="139"/>
    </location>
</feature>
<evidence type="ECO:0000256" key="6">
    <source>
        <dbReference type="ARBA" id="ARBA00022679"/>
    </source>
</evidence>
<evidence type="ECO:0000313" key="16">
    <source>
        <dbReference type="EMBL" id="CAI8016953.1"/>
    </source>
</evidence>
<dbReference type="InterPro" id="IPR013618">
    <property type="entry name" value="TMTC_DUF1736"/>
</dbReference>
<evidence type="ECO:0000256" key="13">
    <source>
        <dbReference type="PROSITE-ProRule" id="PRU00339"/>
    </source>
</evidence>
<dbReference type="Proteomes" id="UP001174909">
    <property type="component" value="Unassembled WGS sequence"/>
</dbReference>
<evidence type="ECO:0000256" key="1">
    <source>
        <dbReference type="ARBA" id="ARBA00004141"/>
    </source>
</evidence>
<name>A0AA35RU74_GEOBA</name>
<keyword evidence="9 13" id="KW-0802">TPR repeat</keyword>
<evidence type="ECO:0000256" key="3">
    <source>
        <dbReference type="ARBA" id="ARBA00004922"/>
    </source>
</evidence>
<dbReference type="GO" id="GO:0005783">
    <property type="term" value="C:endoplasmic reticulum"/>
    <property type="evidence" value="ECO:0007669"/>
    <property type="project" value="UniProtKB-SubCell"/>
</dbReference>
<evidence type="ECO:0000256" key="8">
    <source>
        <dbReference type="ARBA" id="ARBA00022737"/>
    </source>
</evidence>
<comment type="caution">
    <text evidence="16">The sequence shown here is derived from an EMBL/GenBank/DDBJ whole genome shotgun (WGS) entry which is preliminary data.</text>
</comment>
<comment type="pathway">
    <text evidence="3">Protein modification; protein glycosylation.</text>
</comment>
<feature type="transmembrane region" description="Helical" evidence="14">
    <location>
        <begin position="352"/>
        <end position="372"/>
    </location>
</feature>
<dbReference type="GO" id="GO:0016020">
    <property type="term" value="C:membrane"/>
    <property type="evidence" value="ECO:0007669"/>
    <property type="project" value="UniProtKB-SubCell"/>
</dbReference>
<evidence type="ECO:0000256" key="2">
    <source>
        <dbReference type="ARBA" id="ARBA00004240"/>
    </source>
</evidence>
<evidence type="ECO:0000259" key="15">
    <source>
        <dbReference type="Pfam" id="PF08409"/>
    </source>
</evidence>
<dbReference type="Gene3D" id="1.25.40.10">
    <property type="entry name" value="Tetratricopeptide repeat domain"/>
    <property type="match status" value="1"/>
</dbReference>